<comment type="subcellular location">
    <subcellularLocation>
        <location evidence="1">Cell inner membrane</location>
        <topology evidence="1">Multi-pass membrane protein</topology>
    </subcellularLocation>
</comment>
<dbReference type="PANTHER" id="PTHR35011:SF2">
    <property type="entry name" value="2,3-DIKETO-L-GULONATE TRAP TRANSPORTER SMALL PERMEASE PROTEIN YIAM"/>
    <property type="match status" value="1"/>
</dbReference>
<organism evidence="11 12">
    <name type="scientific">Hominifimenecus microfluidus</name>
    <dbReference type="NCBI Taxonomy" id="2885348"/>
    <lineage>
        <taxon>Bacteria</taxon>
        <taxon>Bacillati</taxon>
        <taxon>Bacillota</taxon>
        <taxon>Clostridia</taxon>
        <taxon>Lachnospirales</taxon>
        <taxon>Lachnospiraceae</taxon>
        <taxon>Hominifimenecus</taxon>
    </lineage>
</organism>
<evidence type="ECO:0000256" key="5">
    <source>
        <dbReference type="ARBA" id="ARBA00022692"/>
    </source>
</evidence>
<evidence type="ECO:0000256" key="3">
    <source>
        <dbReference type="ARBA" id="ARBA00022475"/>
    </source>
</evidence>
<dbReference type="GO" id="GO:0015740">
    <property type="term" value="P:C4-dicarboxylate transport"/>
    <property type="evidence" value="ECO:0007669"/>
    <property type="project" value="TreeGrafter"/>
</dbReference>
<comment type="caution">
    <text evidence="11">The sequence shown here is derived from an EMBL/GenBank/DDBJ whole genome shotgun (WGS) entry which is preliminary data.</text>
</comment>
<evidence type="ECO:0000256" key="7">
    <source>
        <dbReference type="ARBA" id="ARBA00023136"/>
    </source>
</evidence>
<dbReference type="InterPro" id="IPR055348">
    <property type="entry name" value="DctQ"/>
</dbReference>
<evidence type="ECO:0000256" key="2">
    <source>
        <dbReference type="ARBA" id="ARBA00022448"/>
    </source>
</evidence>
<dbReference type="GO" id="GO:0005886">
    <property type="term" value="C:plasma membrane"/>
    <property type="evidence" value="ECO:0007669"/>
    <property type="project" value="UniProtKB-SubCell"/>
</dbReference>
<dbReference type="GO" id="GO:0022857">
    <property type="term" value="F:transmembrane transporter activity"/>
    <property type="evidence" value="ECO:0007669"/>
    <property type="project" value="TreeGrafter"/>
</dbReference>
<dbReference type="RefSeq" id="WP_308453850.1">
    <property type="nucleotide sequence ID" value="NZ_JAJEQR010000027.1"/>
</dbReference>
<feature type="domain" description="Tripartite ATP-independent periplasmic transporters DctQ component" evidence="10">
    <location>
        <begin position="24"/>
        <end position="151"/>
    </location>
</feature>
<evidence type="ECO:0000259" key="10">
    <source>
        <dbReference type="Pfam" id="PF04290"/>
    </source>
</evidence>
<keyword evidence="3" id="KW-1003">Cell membrane</keyword>
<dbReference type="Pfam" id="PF04290">
    <property type="entry name" value="DctQ"/>
    <property type="match status" value="1"/>
</dbReference>
<dbReference type="PANTHER" id="PTHR35011">
    <property type="entry name" value="2,3-DIKETO-L-GULONATE TRAP TRANSPORTER SMALL PERMEASE PROTEIN YIAM"/>
    <property type="match status" value="1"/>
</dbReference>
<proteinExistence type="inferred from homology"/>
<dbReference type="AlphaFoldDB" id="A0AAE3EBA6"/>
<keyword evidence="2" id="KW-0813">Transport</keyword>
<feature type="transmembrane region" description="Helical" evidence="9">
    <location>
        <begin position="48"/>
        <end position="65"/>
    </location>
</feature>
<keyword evidence="4" id="KW-0997">Cell inner membrane</keyword>
<evidence type="ECO:0000313" key="11">
    <source>
        <dbReference type="EMBL" id="MCC2231330.1"/>
    </source>
</evidence>
<gene>
    <name evidence="11" type="ORF">LKD81_10035</name>
</gene>
<feature type="transmembrane region" description="Helical" evidence="9">
    <location>
        <begin position="128"/>
        <end position="155"/>
    </location>
</feature>
<protein>
    <submittedName>
        <fullName evidence="11">TRAP transporter small permease</fullName>
    </submittedName>
</protein>
<evidence type="ECO:0000256" key="6">
    <source>
        <dbReference type="ARBA" id="ARBA00022989"/>
    </source>
</evidence>
<dbReference type="Proteomes" id="UP001198182">
    <property type="component" value="Unassembled WGS sequence"/>
</dbReference>
<name>A0AAE3EBA6_9FIRM</name>
<keyword evidence="5 9" id="KW-0812">Transmembrane</keyword>
<evidence type="ECO:0000256" key="4">
    <source>
        <dbReference type="ARBA" id="ARBA00022519"/>
    </source>
</evidence>
<dbReference type="EMBL" id="JAJEQR010000027">
    <property type="protein sequence ID" value="MCC2231330.1"/>
    <property type="molecule type" value="Genomic_DNA"/>
</dbReference>
<accession>A0AAE3EBA6</accession>
<sequence length="185" mass="21201">MKKLLYWIDHYLEEAILVIFLILIACVMMLQIVVRYVFQSPLPWPEEFCRYCFVYSVMIATGYCIRNGSMLRVDVVINLFPRGIAFALDIFSKILATVFCFIMLKAAYNVMYTAYDIQQTSPAMQMPIWILYSSAPLGFLLGGVRGIQGIILSFIEYRKNPQGVDKTSEAEEYLAEAKKQEGGEK</sequence>
<reference evidence="11" key="1">
    <citation type="submission" date="2021-10" db="EMBL/GenBank/DDBJ databases">
        <title>Anaerobic single-cell dispensing facilitates the cultivation of human gut bacteria.</title>
        <authorList>
            <person name="Afrizal A."/>
        </authorList>
    </citation>
    <scope>NUCLEOTIDE SEQUENCE</scope>
    <source>
        <strain evidence="11">CLA-AA-H215</strain>
    </source>
</reference>
<dbReference type="PROSITE" id="PS51257">
    <property type="entry name" value="PROKAR_LIPOPROTEIN"/>
    <property type="match status" value="1"/>
</dbReference>
<comment type="similarity">
    <text evidence="8">Belongs to the TRAP transporter small permease family.</text>
</comment>
<evidence type="ECO:0000313" key="12">
    <source>
        <dbReference type="Proteomes" id="UP001198182"/>
    </source>
</evidence>
<keyword evidence="7 9" id="KW-0472">Membrane</keyword>
<keyword evidence="6 9" id="KW-1133">Transmembrane helix</keyword>
<dbReference type="InterPro" id="IPR007387">
    <property type="entry name" value="TRAP_DctQ"/>
</dbReference>
<evidence type="ECO:0000256" key="1">
    <source>
        <dbReference type="ARBA" id="ARBA00004429"/>
    </source>
</evidence>
<feature type="transmembrane region" description="Helical" evidence="9">
    <location>
        <begin position="12"/>
        <end position="36"/>
    </location>
</feature>
<evidence type="ECO:0000256" key="8">
    <source>
        <dbReference type="ARBA" id="ARBA00038436"/>
    </source>
</evidence>
<feature type="transmembrane region" description="Helical" evidence="9">
    <location>
        <begin position="86"/>
        <end position="108"/>
    </location>
</feature>
<keyword evidence="12" id="KW-1185">Reference proteome</keyword>
<evidence type="ECO:0000256" key="9">
    <source>
        <dbReference type="SAM" id="Phobius"/>
    </source>
</evidence>